<keyword evidence="1" id="KW-0472">Membrane</keyword>
<keyword evidence="3" id="KW-1185">Reference proteome</keyword>
<organism evidence="2 3">
    <name type="scientific">Longispora fulva</name>
    <dbReference type="NCBI Taxonomy" id="619741"/>
    <lineage>
        <taxon>Bacteria</taxon>
        <taxon>Bacillati</taxon>
        <taxon>Actinomycetota</taxon>
        <taxon>Actinomycetes</taxon>
        <taxon>Micromonosporales</taxon>
        <taxon>Micromonosporaceae</taxon>
        <taxon>Longispora</taxon>
    </lineage>
</organism>
<dbReference type="AlphaFoldDB" id="A0A8J7GI19"/>
<evidence type="ECO:0000256" key="1">
    <source>
        <dbReference type="SAM" id="Phobius"/>
    </source>
</evidence>
<dbReference type="RefSeq" id="WP_197003682.1">
    <property type="nucleotide sequence ID" value="NZ_BONS01000016.1"/>
</dbReference>
<gene>
    <name evidence="2" type="ORF">IW245_002942</name>
</gene>
<evidence type="ECO:0000313" key="3">
    <source>
        <dbReference type="Proteomes" id="UP000622552"/>
    </source>
</evidence>
<evidence type="ECO:0000313" key="2">
    <source>
        <dbReference type="EMBL" id="MBG6136748.1"/>
    </source>
</evidence>
<name>A0A8J7GI19_9ACTN</name>
<protein>
    <submittedName>
        <fullName evidence="2">Uncharacterized protein</fullName>
    </submittedName>
</protein>
<dbReference type="Proteomes" id="UP000622552">
    <property type="component" value="Unassembled WGS sequence"/>
</dbReference>
<dbReference type="EMBL" id="JADOUF010000001">
    <property type="protein sequence ID" value="MBG6136748.1"/>
    <property type="molecule type" value="Genomic_DNA"/>
</dbReference>
<accession>A0A8J7GI19</accession>
<feature type="transmembrane region" description="Helical" evidence="1">
    <location>
        <begin position="29"/>
        <end position="50"/>
    </location>
</feature>
<sequence>MNAQVGPPPAPPPRRVLLAYLSNPEHLNALFSFLALVVSIAALIVTTLTLSDQRKVNALQIELNTFERQRQLRVYASRVSMWVQVGEDASSVKPRGLDIQVSNRSPVPVRSATPFVPSVDAAGVHGTLGVDVGDIPPCTEITYRVYARPPQSIRREEQSAAFGVYVVFAETVNVWKLTSHGLEPATASQYRPDQTGTLGVIRLSSTPLADCGEGA</sequence>
<reference evidence="2" key="1">
    <citation type="submission" date="2020-11" db="EMBL/GenBank/DDBJ databases">
        <title>Sequencing the genomes of 1000 actinobacteria strains.</title>
        <authorList>
            <person name="Klenk H.-P."/>
        </authorList>
    </citation>
    <scope>NUCLEOTIDE SEQUENCE</scope>
    <source>
        <strain evidence="2">DSM 45356</strain>
    </source>
</reference>
<proteinExistence type="predicted"/>
<keyword evidence="1" id="KW-1133">Transmembrane helix</keyword>
<comment type="caution">
    <text evidence="2">The sequence shown here is derived from an EMBL/GenBank/DDBJ whole genome shotgun (WGS) entry which is preliminary data.</text>
</comment>
<keyword evidence="1" id="KW-0812">Transmembrane</keyword>